<evidence type="ECO:0000313" key="1">
    <source>
        <dbReference type="EMBL" id="MPC88038.1"/>
    </source>
</evidence>
<organism evidence="1 2">
    <name type="scientific">Portunus trituberculatus</name>
    <name type="common">Swimming crab</name>
    <name type="synonym">Neptunus trituberculatus</name>
    <dbReference type="NCBI Taxonomy" id="210409"/>
    <lineage>
        <taxon>Eukaryota</taxon>
        <taxon>Metazoa</taxon>
        <taxon>Ecdysozoa</taxon>
        <taxon>Arthropoda</taxon>
        <taxon>Crustacea</taxon>
        <taxon>Multicrustacea</taxon>
        <taxon>Malacostraca</taxon>
        <taxon>Eumalacostraca</taxon>
        <taxon>Eucarida</taxon>
        <taxon>Decapoda</taxon>
        <taxon>Pleocyemata</taxon>
        <taxon>Brachyura</taxon>
        <taxon>Eubrachyura</taxon>
        <taxon>Portunoidea</taxon>
        <taxon>Portunidae</taxon>
        <taxon>Portuninae</taxon>
        <taxon>Portunus</taxon>
    </lineage>
</organism>
<dbReference type="EMBL" id="VSRR010076400">
    <property type="protein sequence ID" value="MPC88038.1"/>
    <property type="molecule type" value="Genomic_DNA"/>
</dbReference>
<dbReference type="Proteomes" id="UP000324222">
    <property type="component" value="Unassembled WGS sequence"/>
</dbReference>
<gene>
    <name evidence="1" type="ORF">E2C01_082928</name>
</gene>
<dbReference type="AlphaFoldDB" id="A0A5B7J526"/>
<comment type="caution">
    <text evidence="1">The sequence shown here is derived from an EMBL/GenBank/DDBJ whole genome shotgun (WGS) entry which is preliminary data.</text>
</comment>
<keyword evidence="2" id="KW-1185">Reference proteome</keyword>
<sequence length="205" mass="22609">MSATPPVRRRVHPAVTIRRAQSERRYLNPWQVSWPQPPLHPPLLHHDPVRGSTWTWVDHHHHAPRTAFIPPVSAQQPCMMGHPQAVFAEAGSVRYQPSLSCAQLPPIALGAPPMLPPMTLEERLAQDRLTAFLAGETLPHRPRSILSCPESVITSLMQVVPPVVSHATLSRSYHTMTESPGVNVGVIDFTPSFFLEGGNDDDSSA</sequence>
<evidence type="ECO:0000313" key="2">
    <source>
        <dbReference type="Proteomes" id="UP000324222"/>
    </source>
</evidence>
<reference evidence="1 2" key="1">
    <citation type="submission" date="2019-05" db="EMBL/GenBank/DDBJ databases">
        <title>Another draft genome of Portunus trituberculatus and its Hox gene families provides insights of decapod evolution.</title>
        <authorList>
            <person name="Jeong J.-H."/>
            <person name="Song I."/>
            <person name="Kim S."/>
            <person name="Choi T."/>
            <person name="Kim D."/>
            <person name="Ryu S."/>
            <person name="Kim W."/>
        </authorList>
    </citation>
    <scope>NUCLEOTIDE SEQUENCE [LARGE SCALE GENOMIC DNA]</scope>
    <source>
        <tissue evidence="1">Muscle</tissue>
    </source>
</reference>
<accession>A0A5B7J526</accession>
<name>A0A5B7J526_PORTR</name>
<dbReference type="OrthoDB" id="6359716at2759"/>
<protein>
    <submittedName>
        <fullName evidence="1">Uncharacterized protein</fullName>
    </submittedName>
</protein>
<proteinExistence type="predicted"/>